<organism evidence="1 2">
    <name type="scientific">Nocardia acididurans</name>
    <dbReference type="NCBI Taxonomy" id="2802282"/>
    <lineage>
        <taxon>Bacteria</taxon>
        <taxon>Bacillati</taxon>
        <taxon>Actinomycetota</taxon>
        <taxon>Actinomycetes</taxon>
        <taxon>Mycobacteriales</taxon>
        <taxon>Nocardiaceae</taxon>
        <taxon>Nocardia</taxon>
    </lineage>
</organism>
<accession>A0ABS1MHF6</accession>
<proteinExistence type="predicted"/>
<dbReference type="Proteomes" id="UP000602198">
    <property type="component" value="Unassembled WGS sequence"/>
</dbReference>
<gene>
    <name evidence="1" type="ORF">JK358_37465</name>
</gene>
<dbReference type="EMBL" id="JAERRJ010000024">
    <property type="protein sequence ID" value="MBL1080101.1"/>
    <property type="molecule type" value="Genomic_DNA"/>
</dbReference>
<sequence length="112" mass="12232">MNPPAEHDVGVGGRIFAVSADEVRMLAYKVVRYADSIECALDIPADWEIALHIQLSGSEVGKDVERYLTELTRHLGVASQKLRRLALDLIAFADVVVQVDNMAAAAIRGTQE</sequence>
<evidence type="ECO:0008006" key="3">
    <source>
        <dbReference type="Google" id="ProtNLM"/>
    </source>
</evidence>
<comment type="caution">
    <text evidence="1">The sequence shown here is derived from an EMBL/GenBank/DDBJ whole genome shotgun (WGS) entry which is preliminary data.</text>
</comment>
<dbReference type="RefSeq" id="WP_201958269.1">
    <property type="nucleotide sequence ID" value="NZ_JAERRJ010000024.1"/>
</dbReference>
<name>A0ABS1MHF6_9NOCA</name>
<evidence type="ECO:0000313" key="2">
    <source>
        <dbReference type="Proteomes" id="UP000602198"/>
    </source>
</evidence>
<protein>
    <recommendedName>
        <fullName evidence="3">His-Xaa-Ser system protein HxsD</fullName>
    </recommendedName>
</protein>
<evidence type="ECO:0000313" key="1">
    <source>
        <dbReference type="EMBL" id="MBL1080101.1"/>
    </source>
</evidence>
<reference evidence="1 2" key="1">
    <citation type="submission" date="2021-01" db="EMBL/GenBank/DDBJ databases">
        <title>WGS of actinomycetes isolated from Thailand.</title>
        <authorList>
            <person name="Thawai C."/>
        </authorList>
    </citation>
    <scope>NUCLEOTIDE SEQUENCE [LARGE SCALE GENOMIC DNA]</scope>
    <source>
        <strain evidence="1 2">LPG 2</strain>
    </source>
</reference>
<keyword evidence="2" id="KW-1185">Reference proteome</keyword>